<comment type="similarity">
    <text evidence="1">Belongs to the UPF0312 family.</text>
</comment>
<sequence length="256" mass="27129">MPGATVTAIGPTGQQLGRAAANEAGAFAMPVSAAGLATVVVAAPGVDPLARTVSINPHGATDLGSVVLGSAKRASLPAPGRWDIDPAHSIVRARARHLALSLVEGRFMSFSGHITIADPIERSSVEATIDAASIDTGNAERDAHLRSPDFLAVDRFPVLTYRSERVVRLTDERWRVDGQLTIRDITRPVPLDLTYLGTGADPWGGTRIALNATTQLARKDYEMNWNMGLPGGFVLVGPTLRIELEIQAVRQEANGG</sequence>
<evidence type="ECO:0000313" key="3">
    <source>
        <dbReference type="EMBL" id="NJC71697.1"/>
    </source>
</evidence>
<dbReference type="InterPro" id="IPR007372">
    <property type="entry name" value="Lipid/polyisoprenoid-bd_YceI"/>
</dbReference>
<dbReference type="Gene3D" id="2.40.128.110">
    <property type="entry name" value="Lipid/polyisoprenoid-binding, YceI-like"/>
    <property type="match status" value="1"/>
</dbReference>
<dbReference type="Proteomes" id="UP000722989">
    <property type="component" value="Unassembled WGS sequence"/>
</dbReference>
<dbReference type="PANTHER" id="PTHR34406">
    <property type="entry name" value="PROTEIN YCEI"/>
    <property type="match status" value="1"/>
</dbReference>
<dbReference type="PANTHER" id="PTHR34406:SF1">
    <property type="entry name" value="PROTEIN YCEI"/>
    <property type="match status" value="1"/>
</dbReference>
<dbReference type="EMBL" id="JAATVY010000013">
    <property type="protein sequence ID" value="NJC71697.1"/>
    <property type="molecule type" value="Genomic_DNA"/>
</dbReference>
<evidence type="ECO:0000259" key="2">
    <source>
        <dbReference type="SMART" id="SM00867"/>
    </source>
</evidence>
<keyword evidence="4" id="KW-1185">Reference proteome</keyword>
<reference evidence="3 4" key="1">
    <citation type="submission" date="2020-03" db="EMBL/GenBank/DDBJ databases">
        <title>WGS of the type strain of Planosporangium spp.</title>
        <authorList>
            <person name="Thawai C."/>
        </authorList>
    </citation>
    <scope>NUCLEOTIDE SEQUENCE [LARGE SCALE GENOMIC DNA]</scope>
    <source>
        <strain evidence="3 4">TBRC 5610</strain>
    </source>
</reference>
<dbReference type="SMART" id="SM00867">
    <property type="entry name" value="YceI"/>
    <property type="match status" value="1"/>
</dbReference>
<comment type="caution">
    <text evidence="3">The sequence shown here is derived from an EMBL/GenBank/DDBJ whole genome shotgun (WGS) entry which is preliminary data.</text>
</comment>
<dbReference type="SUPFAM" id="SSF101874">
    <property type="entry name" value="YceI-like"/>
    <property type="match status" value="1"/>
</dbReference>
<organism evidence="3 4">
    <name type="scientific">Planosporangium thailandense</name>
    <dbReference type="NCBI Taxonomy" id="765197"/>
    <lineage>
        <taxon>Bacteria</taxon>
        <taxon>Bacillati</taxon>
        <taxon>Actinomycetota</taxon>
        <taxon>Actinomycetes</taxon>
        <taxon>Micromonosporales</taxon>
        <taxon>Micromonosporaceae</taxon>
        <taxon>Planosporangium</taxon>
    </lineage>
</organism>
<proteinExistence type="inferred from homology"/>
<protein>
    <submittedName>
        <fullName evidence="3">YceI family protein</fullName>
    </submittedName>
</protein>
<evidence type="ECO:0000313" key="4">
    <source>
        <dbReference type="Proteomes" id="UP000722989"/>
    </source>
</evidence>
<dbReference type="InterPro" id="IPR036761">
    <property type="entry name" value="TTHA0802/YceI-like_sf"/>
</dbReference>
<name>A0ABX0Y2P1_9ACTN</name>
<dbReference type="Pfam" id="PF04264">
    <property type="entry name" value="YceI"/>
    <property type="match status" value="1"/>
</dbReference>
<gene>
    <name evidence="3" type="ORF">HC031_18510</name>
</gene>
<evidence type="ECO:0000256" key="1">
    <source>
        <dbReference type="ARBA" id="ARBA00008812"/>
    </source>
</evidence>
<accession>A0ABX0Y2P1</accession>
<feature type="domain" description="Lipid/polyisoprenoid-binding YceI-like" evidence="2">
    <location>
        <begin position="81"/>
        <end position="249"/>
    </location>
</feature>